<evidence type="ECO:0000256" key="1">
    <source>
        <dbReference type="ARBA" id="ARBA00004245"/>
    </source>
</evidence>
<dbReference type="Pfam" id="PF00235">
    <property type="entry name" value="Profilin"/>
    <property type="match status" value="1"/>
</dbReference>
<dbReference type="SMART" id="SM00392">
    <property type="entry name" value="PROF"/>
    <property type="match status" value="1"/>
</dbReference>
<dbReference type="AlphaFoldDB" id="A0A7S1V3C0"/>
<dbReference type="PANTHER" id="PTHR11604:SF0">
    <property type="entry name" value="PROFILIN"/>
    <property type="match status" value="1"/>
</dbReference>
<gene>
    <name evidence="8" type="ORF">SSP0437_LOCUS764</name>
</gene>
<dbReference type="PRINTS" id="PR01640">
    <property type="entry name" value="PROFILINPLNT"/>
</dbReference>
<dbReference type="PROSITE" id="PS00414">
    <property type="entry name" value="PROFILIN"/>
    <property type="match status" value="1"/>
</dbReference>
<dbReference type="EMBL" id="HBGL01000972">
    <property type="protein sequence ID" value="CAD9286605.1"/>
    <property type="molecule type" value="Transcribed_RNA"/>
</dbReference>
<dbReference type="PRINTS" id="PR00392">
    <property type="entry name" value="PROFILIN"/>
</dbReference>
<evidence type="ECO:0000256" key="2">
    <source>
        <dbReference type="ARBA" id="ARBA00010058"/>
    </source>
</evidence>
<keyword evidence="5" id="KW-0206">Cytoskeleton</keyword>
<evidence type="ECO:0000256" key="5">
    <source>
        <dbReference type="ARBA" id="ARBA00023212"/>
    </source>
</evidence>
<dbReference type="PANTHER" id="PTHR11604">
    <property type="entry name" value="PROFILIN"/>
    <property type="match status" value="1"/>
</dbReference>
<keyword evidence="3" id="KW-0963">Cytoplasm</keyword>
<sequence length="128" mass="13469">MSWQQYVDSSLLGTGTVSQAAIIDAATGAGVWAKSAAFNLTPQEGSAIVNLFKTPGSAFATGVHIGGTKYLCIRHDDRSIYGKKGATGVVIVKCKQCVVIAYYGDSIQPGQCTNTVEKLADYLIEAGY</sequence>
<protein>
    <recommendedName>
        <fullName evidence="7">Profilin</fullName>
    </recommendedName>
</protein>
<evidence type="ECO:0000256" key="7">
    <source>
        <dbReference type="RuleBase" id="RU003909"/>
    </source>
</evidence>
<dbReference type="GO" id="GO:0005856">
    <property type="term" value="C:cytoskeleton"/>
    <property type="evidence" value="ECO:0007669"/>
    <property type="project" value="UniProtKB-SubCell"/>
</dbReference>
<name>A0A7S1V3C0_9EUKA</name>
<organism evidence="8">
    <name type="scientific">Sexangularia sp. CB-2014</name>
    <dbReference type="NCBI Taxonomy" id="1486929"/>
    <lineage>
        <taxon>Eukaryota</taxon>
        <taxon>Amoebozoa</taxon>
        <taxon>Tubulinea</taxon>
        <taxon>Elardia</taxon>
        <taxon>Arcellinida</taxon>
        <taxon>Arcellinida incertae sedis</taxon>
        <taxon>Sexangularia</taxon>
    </lineage>
</organism>
<evidence type="ECO:0000313" key="8">
    <source>
        <dbReference type="EMBL" id="CAD9286605.1"/>
    </source>
</evidence>
<evidence type="ECO:0000256" key="4">
    <source>
        <dbReference type="ARBA" id="ARBA00023203"/>
    </source>
</evidence>
<dbReference type="InterPro" id="IPR027310">
    <property type="entry name" value="Profilin_CS"/>
</dbReference>
<comment type="function">
    <text evidence="6">Binds to actin and affects the structure of the cytoskeleton. At high concentrations, profilin prevents the polymerization of actin, whereas it enhances it at low concentrations. By binding to PIP2, it inhibits the formation of IP3 and DG.</text>
</comment>
<evidence type="ECO:0000256" key="6">
    <source>
        <dbReference type="ARBA" id="ARBA00025549"/>
    </source>
</evidence>
<comment type="similarity">
    <text evidence="2 7">Belongs to the profilin family.</text>
</comment>
<dbReference type="Gene3D" id="3.30.450.30">
    <property type="entry name" value="Dynein light chain 2a, cytoplasmic"/>
    <property type="match status" value="1"/>
</dbReference>
<dbReference type="InterPro" id="IPR005455">
    <property type="entry name" value="PFN_euk"/>
</dbReference>
<dbReference type="InterPro" id="IPR048278">
    <property type="entry name" value="PFN"/>
</dbReference>
<proteinExistence type="inferred from homology"/>
<comment type="subcellular location">
    <subcellularLocation>
        <location evidence="1">Cytoplasm</location>
        <location evidence="1">Cytoskeleton</location>
    </subcellularLocation>
</comment>
<dbReference type="FunFam" id="3.30.450.30:FF:000015">
    <property type="entry name" value="Profilin"/>
    <property type="match status" value="1"/>
</dbReference>
<keyword evidence="4 7" id="KW-0009">Actin-binding</keyword>
<dbReference type="GO" id="GO:0005938">
    <property type="term" value="C:cell cortex"/>
    <property type="evidence" value="ECO:0007669"/>
    <property type="project" value="TreeGrafter"/>
</dbReference>
<dbReference type="InterPro" id="IPR036140">
    <property type="entry name" value="PFN_sf"/>
</dbReference>
<reference evidence="8" key="1">
    <citation type="submission" date="2021-01" db="EMBL/GenBank/DDBJ databases">
        <authorList>
            <person name="Corre E."/>
            <person name="Pelletier E."/>
            <person name="Niang G."/>
            <person name="Scheremetjew M."/>
            <person name="Finn R."/>
            <person name="Kale V."/>
            <person name="Holt S."/>
            <person name="Cochrane G."/>
            <person name="Meng A."/>
            <person name="Brown T."/>
            <person name="Cohen L."/>
        </authorList>
    </citation>
    <scope>NUCLEOTIDE SEQUENCE</scope>
    <source>
        <strain evidence="8">ATCC 50979</strain>
    </source>
</reference>
<accession>A0A7S1V3C0</accession>
<dbReference type="SUPFAM" id="SSF55770">
    <property type="entry name" value="Profilin (actin-binding protein)"/>
    <property type="match status" value="1"/>
</dbReference>
<dbReference type="GO" id="GO:0003785">
    <property type="term" value="F:actin monomer binding"/>
    <property type="evidence" value="ECO:0007669"/>
    <property type="project" value="TreeGrafter"/>
</dbReference>
<evidence type="ECO:0000256" key="3">
    <source>
        <dbReference type="ARBA" id="ARBA00022490"/>
    </source>
</evidence>
<dbReference type="CDD" id="cd00148">
    <property type="entry name" value="PROF"/>
    <property type="match status" value="1"/>
</dbReference>